<dbReference type="GO" id="GO:0008061">
    <property type="term" value="F:chitin binding"/>
    <property type="evidence" value="ECO:0007669"/>
    <property type="project" value="InterPro"/>
</dbReference>
<dbReference type="Pfam" id="PF00704">
    <property type="entry name" value="Glyco_hydro_18"/>
    <property type="match status" value="1"/>
</dbReference>
<reference evidence="3 4" key="1">
    <citation type="journal article" date="1998" name="Science">
        <title>Genome sequence of the nematode C. elegans: a platform for investigating biology.</title>
        <authorList>
            <consortium name="The C. elegans sequencing consortium"/>
            <person name="Sulson J.E."/>
            <person name="Waterston R."/>
        </authorList>
    </citation>
    <scope>NUCLEOTIDE SEQUENCE [LARGE SCALE GENOMIC DNA]</scope>
    <source>
        <strain evidence="3 4">Bristol N2</strain>
    </source>
</reference>
<dbReference type="RefSeq" id="NP_496029.2">
    <property type="nucleotide sequence ID" value="NM_063628.4"/>
</dbReference>
<evidence type="ECO:0000313" key="3">
    <source>
        <dbReference type="EMBL" id="CAA93868.3"/>
    </source>
</evidence>
<dbReference type="CTD" id="174502"/>
<feature type="transmembrane region" description="Helical" evidence="1">
    <location>
        <begin position="28"/>
        <end position="53"/>
    </location>
</feature>
<dbReference type="PANTHER" id="PTHR46073">
    <property type="entry name" value="CHITINASE"/>
    <property type="match status" value="1"/>
</dbReference>
<evidence type="ECO:0000313" key="5">
    <source>
        <dbReference type="WormBase" id="R09D1.8"/>
    </source>
</evidence>
<keyword evidence="1" id="KW-1133">Transmembrane helix</keyword>
<dbReference type="SMR" id="Q21864"/>
<dbReference type="PANTHER" id="PTHR46073:SF11">
    <property type="entry name" value="GH18 DOMAIN-CONTAINING PROTEIN"/>
    <property type="match status" value="1"/>
</dbReference>
<dbReference type="InterPro" id="IPR029070">
    <property type="entry name" value="Chitinase_insertion_sf"/>
</dbReference>
<dbReference type="OrthoDB" id="10063355at2759"/>
<dbReference type="PhylomeDB" id="Q21864"/>
<dbReference type="FunCoup" id="Q21864">
    <property type="interactions" value="10"/>
</dbReference>
<protein>
    <submittedName>
        <fullName evidence="3">GH18 domain-containing protein</fullName>
    </submittedName>
</protein>
<evidence type="ECO:0000313" key="4">
    <source>
        <dbReference type="Proteomes" id="UP000001940"/>
    </source>
</evidence>
<name>Q21864_CAEEL</name>
<dbReference type="InterPro" id="IPR017853">
    <property type="entry name" value="GH"/>
</dbReference>
<organism evidence="3 4">
    <name type="scientific">Caenorhabditis elegans</name>
    <dbReference type="NCBI Taxonomy" id="6239"/>
    <lineage>
        <taxon>Eukaryota</taxon>
        <taxon>Metazoa</taxon>
        <taxon>Ecdysozoa</taxon>
        <taxon>Nematoda</taxon>
        <taxon>Chromadorea</taxon>
        <taxon>Rhabditida</taxon>
        <taxon>Rhabditina</taxon>
        <taxon>Rhabditomorpha</taxon>
        <taxon>Rhabditoidea</taxon>
        <taxon>Rhabditidae</taxon>
        <taxon>Peloderinae</taxon>
        <taxon>Caenorhabditis</taxon>
    </lineage>
</organism>
<feature type="domain" description="GH18" evidence="2">
    <location>
        <begin position="109"/>
        <end position="461"/>
    </location>
</feature>
<dbReference type="EMBL" id="BX284602">
    <property type="protein sequence ID" value="CAA93868.3"/>
    <property type="molecule type" value="Genomic_DNA"/>
</dbReference>
<evidence type="ECO:0000259" key="2">
    <source>
        <dbReference type="PROSITE" id="PS51910"/>
    </source>
</evidence>
<keyword evidence="4" id="KW-1185">Reference proteome</keyword>
<dbReference type="SUPFAM" id="SSF51445">
    <property type="entry name" value="(Trans)glycosidases"/>
    <property type="match status" value="1"/>
</dbReference>
<dbReference type="KEGG" id="cel:CELE_R09D1.8"/>
<dbReference type="InterPro" id="IPR001223">
    <property type="entry name" value="Glyco_hydro18_cat"/>
</dbReference>
<dbReference type="eggNOG" id="KOG2806">
    <property type="taxonomic scope" value="Eukaryota"/>
</dbReference>
<dbReference type="OMA" id="EHDGWVG"/>
<dbReference type="GO" id="GO:0005975">
    <property type="term" value="P:carbohydrate metabolic process"/>
    <property type="evidence" value="ECO:0007669"/>
    <property type="project" value="InterPro"/>
</dbReference>
<keyword evidence="1" id="KW-0472">Membrane</keyword>
<evidence type="ECO:0000256" key="1">
    <source>
        <dbReference type="SAM" id="Phobius"/>
    </source>
</evidence>
<dbReference type="Bgee" id="WBGene00011164">
    <property type="expression patterns" value="Expressed in larva"/>
</dbReference>
<dbReference type="InterPro" id="IPR011583">
    <property type="entry name" value="Chitinase_II/V-like_cat"/>
</dbReference>
<proteinExistence type="predicted"/>
<dbReference type="InParanoid" id="Q21864"/>
<dbReference type="STRING" id="6239.R09D1.8.1"/>
<keyword evidence="1" id="KW-0812">Transmembrane</keyword>
<dbReference type="CAZy" id="GH18">
    <property type="family name" value="Glycoside Hydrolase Family 18"/>
</dbReference>
<dbReference type="GeneID" id="174502"/>
<sequence length="470" mass="52613">MAKQDNKNEIVAPSIHGKKLDRSLWRIYLKYIVIAIVLLVVLGNTIMTIILVVNDVNETGKTTITPKLSSAGTRSTFASGFFSECTPTVTSISSTVAASTYPATPGCNKRIIGYYFATQTSVITRDQVSKLTHAVFAFVNMTSDGHLQIDGDLAKNRFTNLIEIAKQQTPQVKVMISIGGNDNSNNFKPVLSSPDRKKLFINSTVSFLQTYDIDGVDLYWKWPGKTSKDIYSQFINDLRYSLQRQKRNYIMSIVLPPPDMGANYEAGIDIENIFDNVDFLNIFTMGYFGPWQNDAGMITGAASQLFNGVNGVPGRKTYNIHHSTERYVCKTGQSDKYNIAIPFYTMLWKHVKGPVNPPNIEIYRNATFQGGVVGETSMSRKLVQEEGYDFSNPTYNPEIRAAFKYNATTETFLTFETNDTIAAKIDYVKDRILGGVWIWAVDMDDDSNNLLNLVKFTGYCTVGNLTLYNC</sequence>
<dbReference type="PROSITE" id="PS51910">
    <property type="entry name" value="GH18_2"/>
    <property type="match status" value="1"/>
</dbReference>
<dbReference type="AGR" id="WB:WBGene00011164"/>
<gene>
    <name evidence="3 5" type="primary">chil-21</name>
    <name evidence="3" type="ORF">CELE_R09D1.8</name>
    <name evidence="5" type="ORF">R09D1.8</name>
</gene>
<dbReference type="UCSC" id="R09D1.8">
    <property type="organism name" value="c. elegans"/>
</dbReference>
<dbReference type="WormBase" id="R09D1.8">
    <property type="protein sequence ID" value="CE44499"/>
    <property type="gene ID" value="WBGene00011164"/>
    <property type="gene designation" value="chil-21"/>
</dbReference>
<dbReference type="Proteomes" id="UP000001940">
    <property type="component" value="Chromosome II"/>
</dbReference>
<dbReference type="Gene3D" id="3.10.50.10">
    <property type="match status" value="1"/>
</dbReference>
<dbReference type="PaxDb" id="6239-R09D1.8.1"/>
<dbReference type="Gene3D" id="3.20.20.80">
    <property type="entry name" value="Glycosidases"/>
    <property type="match status" value="1"/>
</dbReference>
<accession>Q21864</accession>
<dbReference type="HOGENOM" id="CLU_002833_0_0_1"/>
<dbReference type="SMART" id="SM00636">
    <property type="entry name" value="Glyco_18"/>
    <property type="match status" value="1"/>
</dbReference>
<dbReference type="AlphaFoldDB" id="Q21864"/>